<gene>
    <name evidence="1" type="ORF">CAPTEDRAFT_171600</name>
</gene>
<dbReference type="InterPro" id="IPR011990">
    <property type="entry name" value="TPR-like_helical_dom_sf"/>
</dbReference>
<dbReference type="STRING" id="283909.R7UKE1"/>
<dbReference type="OrthoDB" id="1926212at2759"/>
<dbReference type="AlphaFoldDB" id="R7UKE1"/>
<reference evidence="1 3" key="2">
    <citation type="journal article" date="2013" name="Nature">
        <title>Insights into bilaterian evolution from three spiralian genomes.</title>
        <authorList>
            <person name="Simakov O."/>
            <person name="Marletaz F."/>
            <person name="Cho S.J."/>
            <person name="Edsinger-Gonzales E."/>
            <person name="Havlak P."/>
            <person name="Hellsten U."/>
            <person name="Kuo D.H."/>
            <person name="Larsson T."/>
            <person name="Lv J."/>
            <person name="Arendt D."/>
            <person name="Savage R."/>
            <person name="Osoegawa K."/>
            <person name="de Jong P."/>
            <person name="Grimwood J."/>
            <person name="Chapman J.A."/>
            <person name="Shapiro H."/>
            <person name="Aerts A."/>
            <person name="Otillar R.P."/>
            <person name="Terry A.Y."/>
            <person name="Boore J.L."/>
            <person name="Grigoriev I.V."/>
            <person name="Lindberg D.R."/>
            <person name="Seaver E.C."/>
            <person name="Weisblat D.A."/>
            <person name="Putnam N.H."/>
            <person name="Rokhsar D.S."/>
        </authorList>
    </citation>
    <scope>NUCLEOTIDE SEQUENCE</scope>
    <source>
        <strain evidence="1 3">I ESC-2004</strain>
    </source>
</reference>
<accession>R7UKE1</accession>
<dbReference type="Gene3D" id="1.25.40.10">
    <property type="entry name" value="Tetratricopeptide repeat domain"/>
    <property type="match status" value="1"/>
</dbReference>
<dbReference type="EMBL" id="KB302492">
    <property type="protein sequence ID" value="ELU04273.1"/>
    <property type="molecule type" value="Genomic_DNA"/>
</dbReference>
<dbReference type="SUPFAM" id="SSF48452">
    <property type="entry name" value="TPR-like"/>
    <property type="match status" value="1"/>
</dbReference>
<protein>
    <submittedName>
        <fullName evidence="1 2">Uncharacterized protein</fullName>
    </submittedName>
</protein>
<evidence type="ECO:0000313" key="1">
    <source>
        <dbReference type="EMBL" id="ELU04273.1"/>
    </source>
</evidence>
<evidence type="ECO:0000313" key="2">
    <source>
        <dbReference type="EnsemblMetazoa" id="CapteP171600"/>
    </source>
</evidence>
<name>R7UKE1_CAPTE</name>
<dbReference type="EnsemblMetazoa" id="CapteT171600">
    <property type="protein sequence ID" value="CapteP171600"/>
    <property type="gene ID" value="CapteG171600"/>
</dbReference>
<dbReference type="HOGENOM" id="CLU_014101_1_0_1"/>
<sequence length="527" mass="59664">MSIYSCRELSDFRRFKISLNASLHLQPNSKKSLQLKALTAYQRGQFEYALSVLEKCLSIDDKDLVCLYFKGLVHTASGQLYTAVLSHTQVTAYSNTPQLQLSPEFIQAHYLREYSRYLHQKLDGSIMNFDLEAHLSPAFKVNWVHQSPYLIQDFEAMPGIQPNIKDVESVSWSSLPNATQVLLCAAKRIGNLTESNVDGHLARPRVNLAMGLAAVHVSQLLQKLWTEIEVPEFKNIHLEILQLIAKYLQIADPEMPVVYSDAIPARFFKLILVSNMPVFSGYSVSPRLNGYFEVVYKLIKSMLHHQTDSQYTALAKDMFSIRTAEDLLKLMKYSSLPTNGLSLSMQVPSTRDPKIRLEGGVITLAPDSDQKLQFHLHLPSHMDRSKEFANEITSSYQRINRDIRIFASRTKDPDADRVIDSILTMIYYVHNWGPLTRSTGVVAYTLAMGMVMSFGWEVTGRLPPGKLLELEALLAGKPESFILVTKLWMKIQKQGEKSNLADLPFVSEALPTIRNLIEVLNLPKIIC</sequence>
<dbReference type="Proteomes" id="UP000014760">
    <property type="component" value="Unassembled WGS sequence"/>
</dbReference>
<organism evidence="1">
    <name type="scientific">Capitella teleta</name>
    <name type="common">Polychaete worm</name>
    <dbReference type="NCBI Taxonomy" id="283909"/>
    <lineage>
        <taxon>Eukaryota</taxon>
        <taxon>Metazoa</taxon>
        <taxon>Spiralia</taxon>
        <taxon>Lophotrochozoa</taxon>
        <taxon>Annelida</taxon>
        <taxon>Polychaeta</taxon>
        <taxon>Sedentaria</taxon>
        <taxon>Scolecida</taxon>
        <taxon>Capitellidae</taxon>
        <taxon>Capitella</taxon>
    </lineage>
</organism>
<keyword evidence="3" id="KW-1185">Reference proteome</keyword>
<reference evidence="2" key="3">
    <citation type="submission" date="2015-06" db="UniProtKB">
        <authorList>
            <consortium name="EnsemblMetazoa"/>
        </authorList>
    </citation>
    <scope>IDENTIFICATION</scope>
</reference>
<proteinExistence type="predicted"/>
<evidence type="ECO:0000313" key="3">
    <source>
        <dbReference type="Proteomes" id="UP000014760"/>
    </source>
</evidence>
<dbReference type="OMA" id="NETKCAN"/>
<dbReference type="EMBL" id="AMQN01008224">
    <property type="status" value="NOT_ANNOTATED_CDS"/>
    <property type="molecule type" value="Genomic_DNA"/>
</dbReference>
<dbReference type="PANTHER" id="PTHR44523:SF1">
    <property type="entry name" value="TETRATRICOPEPTIDE REPEAT PROTEIN 13"/>
    <property type="match status" value="1"/>
</dbReference>
<dbReference type="PANTHER" id="PTHR44523">
    <property type="entry name" value="TETRATRICOPEPTIDE REPEAT PROTEIN 13"/>
    <property type="match status" value="1"/>
</dbReference>
<reference evidence="3" key="1">
    <citation type="submission" date="2012-12" db="EMBL/GenBank/DDBJ databases">
        <authorList>
            <person name="Hellsten U."/>
            <person name="Grimwood J."/>
            <person name="Chapman J.A."/>
            <person name="Shapiro H."/>
            <person name="Aerts A."/>
            <person name="Otillar R.P."/>
            <person name="Terry A.Y."/>
            <person name="Boore J.L."/>
            <person name="Simakov O."/>
            <person name="Marletaz F."/>
            <person name="Cho S.-J."/>
            <person name="Edsinger-Gonzales E."/>
            <person name="Havlak P."/>
            <person name="Kuo D.-H."/>
            <person name="Larsson T."/>
            <person name="Lv J."/>
            <person name="Arendt D."/>
            <person name="Savage R."/>
            <person name="Osoegawa K."/>
            <person name="de Jong P."/>
            <person name="Lindberg D.R."/>
            <person name="Seaver E.C."/>
            <person name="Weisblat D.A."/>
            <person name="Putnam N.H."/>
            <person name="Grigoriev I.V."/>
            <person name="Rokhsar D.S."/>
        </authorList>
    </citation>
    <scope>NUCLEOTIDE SEQUENCE</scope>
    <source>
        <strain evidence="3">I ESC-2004</strain>
    </source>
</reference>